<name>A0ABW5G6N9_9PSEU</name>
<evidence type="ECO:0000256" key="1">
    <source>
        <dbReference type="ARBA" id="ARBA00022603"/>
    </source>
</evidence>
<protein>
    <submittedName>
        <fullName evidence="6">Methyltransferase</fullName>
    </submittedName>
</protein>
<dbReference type="PANTHER" id="PTHR43712:SF2">
    <property type="entry name" value="O-METHYLTRANSFERASE CICE"/>
    <property type="match status" value="1"/>
</dbReference>
<keyword evidence="1 6" id="KW-0489">Methyltransferase</keyword>
<dbReference type="PROSITE" id="PS51683">
    <property type="entry name" value="SAM_OMT_II"/>
    <property type="match status" value="1"/>
</dbReference>
<dbReference type="Proteomes" id="UP001597419">
    <property type="component" value="Unassembled WGS sequence"/>
</dbReference>
<feature type="domain" description="O-methyltransferase C-terminal" evidence="4">
    <location>
        <begin position="337"/>
        <end position="543"/>
    </location>
</feature>
<gene>
    <name evidence="6" type="ORF">ACFSYJ_00865</name>
</gene>
<dbReference type="GO" id="GO:0032259">
    <property type="term" value="P:methylation"/>
    <property type="evidence" value="ECO:0007669"/>
    <property type="project" value="UniProtKB-KW"/>
</dbReference>
<evidence type="ECO:0000313" key="7">
    <source>
        <dbReference type="Proteomes" id="UP001597419"/>
    </source>
</evidence>
<dbReference type="InterPro" id="IPR001077">
    <property type="entry name" value="COMT_C"/>
</dbReference>
<reference evidence="7" key="1">
    <citation type="journal article" date="2019" name="Int. J. Syst. Evol. Microbiol.">
        <title>The Global Catalogue of Microorganisms (GCM) 10K type strain sequencing project: providing services to taxonomists for standard genome sequencing and annotation.</title>
        <authorList>
            <consortium name="The Broad Institute Genomics Platform"/>
            <consortium name="The Broad Institute Genome Sequencing Center for Infectious Disease"/>
            <person name="Wu L."/>
            <person name="Ma J."/>
        </authorList>
    </citation>
    <scope>NUCLEOTIDE SEQUENCE [LARGE SCALE GENOMIC DNA]</scope>
    <source>
        <strain evidence="7">CGMCC 4.7643</strain>
    </source>
</reference>
<evidence type="ECO:0000259" key="4">
    <source>
        <dbReference type="Pfam" id="PF00891"/>
    </source>
</evidence>
<keyword evidence="2" id="KW-0808">Transferase</keyword>
<dbReference type="GO" id="GO:0008168">
    <property type="term" value="F:methyltransferase activity"/>
    <property type="evidence" value="ECO:0007669"/>
    <property type="project" value="UniProtKB-KW"/>
</dbReference>
<evidence type="ECO:0000313" key="6">
    <source>
        <dbReference type="EMBL" id="MFD2457123.1"/>
    </source>
</evidence>
<dbReference type="Pfam" id="PF00891">
    <property type="entry name" value="Methyltransf_2"/>
    <property type="match status" value="1"/>
</dbReference>
<dbReference type="Gene3D" id="1.10.10.10">
    <property type="entry name" value="Winged helix-like DNA-binding domain superfamily/Winged helix DNA-binding domain"/>
    <property type="match status" value="1"/>
</dbReference>
<keyword evidence="7" id="KW-1185">Reference proteome</keyword>
<feature type="domain" description="O-methyltransferase dimerisation" evidence="5">
    <location>
        <begin position="242"/>
        <end position="314"/>
    </location>
</feature>
<comment type="caution">
    <text evidence="6">The sequence shown here is derived from an EMBL/GenBank/DDBJ whole genome shotgun (WGS) entry which is preliminary data.</text>
</comment>
<dbReference type="InterPro" id="IPR029063">
    <property type="entry name" value="SAM-dependent_MTases_sf"/>
</dbReference>
<dbReference type="InterPro" id="IPR012967">
    <property type="entry name" value="COMT_dimerisation"/>
</dbReference>
<keyword evidence="3" id="KW-0949">S-adenosyl-L-methionine</keyword>
<dbReference type="PANTHER" id="PTHR43712">
    <property type="entry name" value="PUTATIVE (AFU_ORTHOLOGUE AFUA_4G14580)-RELATED"/>
    <property type="match status" value="1"/>
</dbReference>
<dbReference type="RefSeq" id="WP_345402200.1">
    <property type="nucleotide sequence ID" value="NZ_BAABHG010000013.1"/>
</dbReference>
<dbReference type="InterPro" id="IPR036390">
    <property type="entry name" value="WH_DNA-bd_sf"/>
</dbReference>
<evidence type="ECO:0000256" key="3">
    <source>
        <dbReference type="ARBA" id="ARBA00022691"/>
    </source>
</evidence>
<dbReference type="InterPro" id="IPR016461">
    <property type="entry name" value="COMT-like"/>
</dbReference>
<proteinExistence type="predicted"/>
<dbReference type="Gene3D" id="3.40.50.150">
    <property type="entry name" value="Vaccinia Virus protein VP39"/>
    <property type="match status" value="1"/>
</dbReference>
<dbReference type="Pfam" id="PF08100">
    <property type="entry name" value="Dimerisation"/>
    <property type="match status" value="1"/>
</dbReference>
<dbReference type="Gene3D" id="1.10.287.1350">
    <property type="match status" value="1"/>
</dbReference>
<sequence length="564" mass="59816">MTGSIVRGVGASPGLDVADLARIRHATEFVRAHDTVSVLTEALPGLTPGERSALRGHSRFGHAALLVFPGTLDGLREDLRGFGLVAGEATPSVVVRDRVSRRSGLPAAEVRIDVLRAPVADRSGQPCALEIFAMTSPPGAGHAGIAEDERAHGHESHVALELTAPDDVVLNGLRALLAARARLSADGGGYNGHEDSTVLYFRDATIADPLCRRLGLVGAGHFPGAVTEHRRGTGDAGTRLLRLMTGAWATQAIAVAAELRLADHLDRGATTVALAAATGTDHDSLVRLLRYLAGLGVVRASGSEYALTELGALLRTGVADSLHPLARIYGGPFYASFARLGDSVRTGTESYERVFGAHHFAHMAADPELADLFDRAMAASSAMFGEFVRVVDLGAARVVVDVAGGNGALLSRLLTTWPRLRGVLLEQPHALRAAKSIMDSSGCADRCALVSGDFTERVPPGGDAYLLSRVLHDWDDDRCAEILTRCAEAMPAHAELYVVERLLPEDGADSLAVPWDVHMLCNVGGRERTQSHYARLLADAGFELVDRHDLPLDAAVLRARRLPG</sequence>
<dbReference type="EMBL" id="JBHUKU010000001">
    <property type="protein sequence ID" value="MFD2457123.1"/>
    <property type="molecule type" value="Genomic_DNA"/>
</dbReference>
<dbReference type="SUPFAM" id="SSF46785">
    <property type="entry name" value="Winged helix' DNA-binding domain"/>
    <property type="match status" value="1"/>
</dbReference>
<dbReference type="SUPFAM" id="SSF53335">
    <property type="entry name" value="S-adenosyl-L-methionine-dependent methyltransferases"/>
    <property type="match status" value="1"/>
</dbReference>
<organism evidence="6 7">
    <name type="scientific">Amycolatopsis samaneae</name>
    <dbReference type="NCBI Taxonomy" id="664691"/>
    <lineage>
        <taxon>Bacteria</taxon>
        <taxon>Bacillati</taxon>
        <taxon>Actinomycetota</taxon>
        <taxon>Actinomycetes</taxon>
        <taxon>Pseudonocardiales</taxon>
        <taxon>Pseudonocardiaceae</taxon>
        <taxon>Amycolatopsis</taxon>
    </lineage>
</organism>
<accession>A0ABW5G6N9</accession>
<evidence type="ECO:0000256" key="2">
    <source>
        <dbReference type="ARBA" id="ARBA00022679"/>
    </source>
</evidence>
<dbReference type="InterPro" id="IPR036388">
    <property type="entry name" value="WH-like_DNA-bd_sf"/>
</dbReference>
<evidence type="ECO:0000259" key="5">
    <source>
        <dbReference type="Pfam" id="PF08100"/>
    </source>
</evidence>